<dbReference type="EMBL" id="AFYH01112281">
    <property type="status" value="NOT_ANNOTATED_CDS"/>
    <property type="molecule type" value="Genomic_DNA"/>
</dbReference>
<feature type="transmembrane region" description="Helical" evidence="12">
    <location>
        <begin position="605"/>
        <end position="628"/>
    </location>
</feature>
<dbReference type="HOGENOM" id="CLU_005389_5_1_1"/>
<dbReference type="AlphaFoldDB" id="H2ZVZ5"/>
<evidence type="ECO:0000256" key="9">
    <source>
        <dbReference type="ARBA" id="ARBA00023170"/>
    </source>
</evidence>
<evidence type="ECO:0000256" key="5">
    <source>
        <dbReference type="ARBA" id="ARBA00022729"/>
    </source>
</evidence>
<feature type="signal peptide" evidence="13">
    <location>
        <begin position="1"/>
        <end position="25"/>
    </location>
</feature>
<keyword evidence="7" id="KW-0297">G-protein coupled receptor</keyword>
<feature type="transmembrane region" description="Helical" evidence="12">
    <location>
        <begin position="764"/>
        <end position="787"/>
    </location>
</feature>
<dbReference type="FunFam" id="3.40.50.2300:FF:000519">
    <property type="entry name" value="Vomeronasal 2 receptor, a18"/>
    <property type="match status" value="1"/>
</dbReference>
<dbReference type="InterPro" id="IPR001828">
    <property type="entry name" value="ANF_lig-bd_rcpt"/>
</dbReference>
<dbReference type="InterPro" id="IPR000068">
    <property type="entry name" value="GPCR_3_Ca_sens_rcpt-rel"/>
</dbReference>
<feature type="transmembrane region" description="Helical" evidence="12">
    <location>
        <begin position="799"/>
        <end position="819"/>
    </location>
</feature>
<dbReference type="Gene3D" id="3.40.50.2300">
    <property type="match status" value="2"/>
</dbReference>
<feature type="domain" description="G-protein coupled receptors family 3 profile" evidence="14">
    <location>
        <begin position="605"/>
        <end position="869"/>
    </location>
</feature>
<feature type="transmembrane region" description="Helical" evidence="12">
    <location>
        <begin position="643"/>
        <end position="663"/>
    </location>
</feature>
<dbReference type="eggNOG" id="KOG1056">
    <property type="taxonomic scope" value="Eukaryota"/>
</dbReference>
<keyword evidence="3" id="KW-1003">Cell membrane</keyword>
<dbReference type="CDD" id="cd15283">
    <property type="entry name" value="7tmC_V2R_pheromone"/>
    <property type="match status" value="1"/>
</dbReference>
<dbReference type="GeneTree" id="ENSGT00950000182788"/>
<dbReference type="InterPro" id="IPR028082">
    <property type="entry name" value="Peripla_BP_I"/>
</dbReference>
<dbReference type="Pfam" id="PF00003">
    <property type="entry name" value="7tm_3"/>
    <property type="match status" value="1"/>
</dbReference>
<evidence type="ECO:0000256" key="3">
    <source>
        <dbReference type="ARBA" id="ARBA00022475"/>
    </source>
</evidence>
<dbReference type="EMBL" id="AFYH01112282">
    <property type="status" value="NOT_ANNOTATED_CDS"/>
    <property type="molecule type" value="Genomic_DNA"/>
</dbReference>
<reference evidence="16" key="1">
    <citation type="submission" date="2011-08" db="EMBL/GenBank/DDBJ databases">
        <title>The draft genome of Latimeria chalumnae.</title>
        <authorList>
            <person name="Di Palma F."/>
            <person name="Alfoldi J."/>
            <person name="Johnson J."/>
            <person name="Berlin A."/>
            <person name="Gnerre S."/>
            <person name="Jaffe D."/>
            <person name="MacCallum I."/>
            <person name="Young S."/>
            <person name="Walker B.J."/>
            <person name="Lander E."/>
            <person name="Lindblad-Toh K."/>
        </authorList>
    </citation>
    <scope>NUCLEOTIDE SEQUENCE [LARGE SCALE GENOMIC DNA]</scope>
    <source>
        <strain evidence="16">Wild caught</strain>
    </source>
</reference>
<protein>
    <recommendedName>
        <fullName evidence="14">G-protein coupled receptors family 3 profile domain-containing protein</fullName>
    </recommendedName>
</protein>
<dbReference type="GO" id="GO:0004930">
    <property type="term" value="F:G protein-coupled receptor activity"/>
    <property type="evidence" value="ECO:0007669"/>
    <property type="project" value="UniProtKB-KW"/>
</dbReference>
<organism evidence="15 16">
    <name type="scientific">Latimeria chalumnae</name>
    <name type="common">Coelacanth</name>
    <dbReference type="NCBI Taxonomy" id="7897"/>
    <lineage>
        <taxon>Eukaryota</taxon>
        <taxon>Metazoa</taxon>
        <taxon>Chordata</taxon>
        <taxon>Craniata</taxon>
        <taxon>Vertebrata</taxon>
        <taxon>Euteleostomi</taxon>
        <taxon>Coelacanthiformes</taxon>
        <taxon>Coelacanthidae</taxon>
        <taxon>Latimeria</taxon>
    </lineage>
</organism>
<feature type="chain" id="PRO_5003579308" description="G-protein coupled receptors family 3 profile domain-containing protein" evidence="13">
    <location>
        <begin position="26"/>
        <end position="871"/>
    </location>
</feature>
<dbReference type="PANTHER" id="PTHR24061">
    <property type="entry name" value="CALCIUM-SENSING RECEPTOR-RELATED"/>
    <property type="match status" value="1"/>
</dbReference>
<feature type="transmembrane region" description="Helical" evidence="12">
    <location>
        <begin position="720"/>
        <end position="737"/>
    </location>
</feature>
<evidence type="ECO:0000256" key="13">
    <source>
        <dbReference type="SAM" id="SignalP"/>
    </source>
</evidence>
<evidence type="ECO:0000256" key="8">
    <source>
        <dbReference type="ARBA" id="ARBA00023136"/>
    </source>
</evidence>
<evidence type="ECO:0000256" key="1">
    <source>
        <dbReference type="ARBA" id="ARBA00004651"/>
    </source>
</evidence>
<dbReference type="FunFam" id="2.10.50.30:FF:000002">
    <property type="entry name" value="Vomeronasal 2 receptor, h1"/>
    <property type="match status" value="1"/>
</dbReference>
<keyword evidence="16" id="KW-1185">Reference proteome</keyword>
<dbReference type="PRINTS" id="PR01535">
    <property type="entry name" value="VOMERONASL2R"/>
</dbReference>
<keyword evidence="8 12" id="KW-0472">Membrane</keyword>
<evidence type="ECO:0000259" key="14">
    <source>
        <dbReference type="PROSITE" id="PS50259"/>
    </source>
</evidence>
<dbReference type="Gene3D" id="2.10.50.30">
    <property type="entry name" value="GPCR, family 3, nine cysteines domain"/>
    <property type="match status" value="1"/>
</dbReference>
<keyword evidence="10" id="KW-0325">Glycoprotein</keyword>
<dbReference type="Pfam" id="PF01094">
    <property type="entry name" value="ANF_receptor"/>
    <property type="match status" value="1"/>
</dbReference>
<dbReference type="InterPro" id="IPR000337">
    <property type="entry name" value="GPCR_3"/>
</dbReference>
<dbReference type="InterPro" id="IPR011500">
    <property type="entry name" value="GPCR_3_9-Cys_dom"/>
</dbReference>
<dbReference type="OMA" id="CEPGEGP"/>
<feature type="transmembrane region" description="Helical" evidence="12">
    <location>
        <begin position="675"/>
        <end position="699"/>
    </location>
</feature>
<dbReference type="InParanoid" id="H2ZVZ5"/>
<sequence length="871" mass="97394">YQTRFALKLIPSVILLMLSVPVDETAQPGCKLPRLNIKGYTRGGDIIVGGIFPLNYQTYQEDFSFTKMPNYIFCEKIKFRVYRWLQGMVFAVDKINRNQILLPNITLGFAIYDSCGPTAKTIEGTMWLVTGQEEPNPNYRCQHSTPLAAVIGDAGSLKSIAVAEMLGLYYYPQISYASSVGLLSDKSKFPSFFRTIPSDDFQSLGLSRLVMHFGWTWVGLLAEDSDYGRQGIRMLREEILKAGGCVAFYETIPLSYTQTIISHIVGVIKNSIANAIVVFSNEPFLIPLLEEVTQQNVTGKIWVASEGWSLSSVFSREEFLQTLSGSIGIMTYKGEIPGFQEFLYGFHPSKFPDDIFIKKFWEQAFACKWPETITSQVFNIQVSRDIKLCTGEEKLNELNNIFVDASSLRITYNVYNAVYAVAYALHDLHSCKPGEGPFLNRTCASIHEFEPWQLLHYVKNVHFKDTEGKDVFFDENGNPPPMYDILNWQMTEDGSLKYVKVGSFDFSAPKGQDLIIQENAIMWNGGQTEIPHSVCSESCLPGFRKAAHEGKPVCCFDCIPCSPGEISNQTDSTECQKCPDDHWSNKKQDECIPKTIEFLSYEEPMGATLATISISIALTPVTILLLFIKHRDTAIVKANNRELSYLLLLALVLGFLCSLIFIGHPSTWTCVLRQVAFGIIFALCVSCVLAKTIMVVIAFNATKPNSNLKKWVGAKLPNSIVFVCTVIQVIICIAWLSSSPPFPEHNMQSQIGMIIIECNQGSSTAFWCVLGYMGLLAIISFIVAFLARNLPDSFNEAKFITFSMLVFVSVWLAFIPAYLSTQGKYMVAVEIFAILASSAGLLGCIFFPKCYIILLRPDINTKEYLMGKGAF</sequence>
<evidence type="ECO:0000256" key="10">
    <source>
        <dbReference type="ARBA" id="ARBA00023180"/>
    </source>
</evidence>
<keyword evidence="11" id="KW-0807">Transducer</keyword>
<dbReference type="Pfam" id="PF07562">
    <property type="entry name" value="NCD3G"/>
    <property type="match status" value="1"/>
</dbReference>
<evidence type="ECO:0000256" key="11">
    <source>
        <dbReference type="ARBA" id="ARBA00023224"/>
    </source>
</evidence>
<keyword evidence="6 12" id="KW-1133">Transmembrane helix</keyword>
<dbReference type="PROSITE" id="PS00981">
    <property type="entry name" value="G_PROTEIN_RECEP_F3_3"/>
    <property type="match status" value="1"/>
</dbReference>
<dbReference type="PANTHER" id="PTHR24061:SF0">
    <property type="entry name" value="C-FAMILY ODORANT RECEPTOR OLFCT1"/>
    <property type="match status" value="1"/>
</dbReference>
<evidence type="ECO:0000256" key="12">
    <source>
        <dbReference type="SAM" id="Phobius"/>
    </source>
</evidence>
<dbReference type="PROSITE" id="PS50259">
    <property type="entry name" value="G_PROTEIN_RECEP_F3_4"/>
    <property type="match status" value="1"/>
</dbReference>
<dbReference type="InterPro" id="IPR017979">
    <property type="entry name" value="GPCR_3_CS"/>
</dbReference>
<dbReference type="GO" id="GO:0005886">
    <property type="term" value="C:plasma membrane"/>
    <property type="evidence" value="ECO:0007669"/>
    <property type="project" value="UniProtKB-SubCell"/>
</dbReference>
<evidence type="ECO:0000256" key="2">
    <source>
        <dbReference type="ARBA" id="ARBA00007242"/>
    </source>
</evidence>
<keyword evidence="9" id="KW-0675">Receptor</keyword>
<dbReference type="SUPFAM" id="SSF53822">
    <property type="entry name" value="Periplasmic binding protein-like I"/>
    <property type="match status" value="1"/>
</dbReference>
<comment type="similarity">
    <text evidence="2">Belongs to the G-protein coupled receptor 3 family.</text>
</comment>
<proteinExistence type="inferred from homology"/>
<dbReference type="InterPro" id="IPR017978">
    <property type="entry name" value="GPCR_3_C"/>
</dbReference>
<evidence type="ECO:0000256" key="6">
    <source>
        <dbReference type="ARBA" id="ARBA00022989"/>
    </source>
</evidence>
<gene>
    <name evidence="15" type="primary">LOC102351773</name>
</gene>
<evidence type="ECO:0000256" key="7">
    <source>
        <dbReference type="ARBA" id="ARBA00023040"/>
    </source>
</evidence>
<dbReference type="FunFam" id="3.40.50.2300:FF:000125">
    <property type="entry name" value="Vomeronasal 2, receptor 88"/>
    <property type="match status" value="1"/>
</dbReference>
<dbReference type="InterPro" id="IPR038550">
    <property type="entry name" value="GPCR_3_9-Cys_sf"/>
</dbReference>
<dbReference type="PRINTS" id="PR00248">
    <property type="entry name" value="GPCRMGR"/>
</dbReference>
<keyword evidence="5 13" id="KW-0732">Signal</keyword>
<evidence type="ECO:0000313" key="16">
    <source>
        <dbReference type="Proteomes" id="UP000008672"/>
    </source>
</evidence>
<reference evidence="15" key="2">
    <citation type="submission" date="2025-08" db="UniProtKB">
        <authorList>
            <consortium name="Ensembl"/>
        </authorList>
    </citation>
    <scope>IDENTIFICATION</scope>
</reference>
<evidence type="ECO:0000256" key="4">
    <source>
        <dbReference type="ARBA" id="ARBA00022692"/>
    </source>
</evidence>
<accession>H2ZVZ5</accession>
<name>H2ZVZ5_LATCH</name>
<keyword evidence="4 12" id="KW-0812">Transmembrane</keyword>
<dbReference type="InterPro" id="IPR004073">
    <property type="entry name" value="GPCR_3_vmron_rcpt_2"/>
</dbReference>
<feature type="transmembrane region" description="Helical" evidence="12">
    <location>
        <begin position="825"/>
        <end position="847"/>
    </location>
</feature>
<comment type="subcellular location">
    <subcellularLocation>
        <location evidence="1">Cell membrane</location>
        <topology evidence="1">Multi-pass membrane protein</topology>
    </subcellularLocation>
</comment>
<reference evidence="15" key="3">
    <citation type="submission" date="2025-09" db="UniProtKB">
        <authorList>
            <consortium name="Ensembl"/>
        </authorList>
    </citation>
    <scope>IDENTIFICATION</scope>
</reference>
<dbReference type="Ensembl" id="ENSLACT00000001579.1">
    <property type="protein sequence ID" value="ENSLACP00000001566.1"/>
    <property type="gene ID" value="ENSLACG00000001399.1"/>
</dbReference>
<dbReference type="CDD" id="cd06364">
    <property type="entry name" value="PBP1_CaSR"/>
    <property type="match status" value="1"/>
</dbReference>
<evidence type="ECO:0000313" key="15">
    <source>
        <dbReference type="Ensembl" id="ENSLACP00000001566.1"/>
    </source>
</evidence>
<dbReference type="Proteomes" id="UP000008672">
    <property type="component" value="Unassembled WGS sequence"/>
</dbReference>